<feature type="transmembrane region" description="Helical" evidence="1">
    <location>
        <begin position="70"/>
        <end position="90"/>
    </location>
</feature>
<organism evidence="2 3">
    <name type="scientific">Alienimonas californiensis</name>
    <dbReference type="NCBI Taxonomy" id="2527989"/>
    <lineage>
        <taxon>Bacteria</taxon>
        <taxon>Pseudomonadati</taxon>
        <taxon>Planctomycetota</taxon>
        <taxon>Planctomycetia</taxon>
        <taxon>Planctomycetales</taxon>
        <taxon>Planctomycetaceae</taxon>
        <taxon>Alienimonas</taxon>
    </lineage>
</organism>
<keyword evidence="1" id="KW-1133">Transmembrane helix</keyword>
<protein>
    <submittedName>
        <fullName evidence="2">Uncharacterized protein</fullName>
    </submittedName>
</protein>
<evidence type="ECO:0000313" key="3">
    <source>
        <dbReference type="Proteomes" id="UP000318741"/>
    </source>
</evidence>
<keyword evidence="1" id="KW-0812">Transmembrane</keyword>
<accession>A0A517P7Z4</accession>
<feature type="transmembrane region" description="Helical" evidence="1">
    <location>
        <begin position="36"/>
        <end position="58"/>
    </location>
</feature>
<name>A0A517P7Z4_9PLAN</name>
<keyword evidence="3" id="KW-1185">Reference proteome</keyword>
<proteinExistence type="predicted"/>
<evidence type="ECO:0000256" key="1">
    <source>
        <dbReference type="SAM" id="Phobius"/>
    </source>
</evidence>
<feature type="transmembrane region" description="Helical" evidence="1">
    <location>
        <begin position="6"/>
        <end position="29"/>
    </location>
</feature>
<gene>
    <name evidence="2" type="ORF">CA12_15830</name>
</gene>
<dbReference type="Proteomes" id="UP000318741">
    <property type="component" value="Chromosome"/>
</dbReference>
<sequence>MNDDGNLAAVLSAAAVGLPWAILLAVAAAERRPGRGWVAAGAACLLLLSGAQAAHFAQEWSGVRGYLNRQFGWAVVLAFLPLQVTGWGLLTVGLRAVWRAAEPGTDRVGP</sequence>
<evidence type="ECO:0000313" key="2">
    <source>
        <dbReference type="EMBL" id="QDT15498.1"/>
    </source>
</evidence>
<dbReference type="KEGG" id="acaf:CA12_15830"/>
<keyword evidence="1" id="KW-0472">Membrane</keyword>
<dbReference type="RefSeq" id="WP_145358365.1">
    <property type="nucleotide sequence ID" value="NZ_CP036265.1"/>
</dbReference>
<dbReference type="EMBL" id="CP036265">
    <property type="protein sequence ID" value="QDT15498.1"/>
    <property type="molecule type" value="Genomic_DNA"/>
</dbReference>
<dbReference type="AlphaFoldDB" id="A0A517P7Z4"/>
<reference evidence="2 3" key="1">
    <citation type="submission" date="2019-02" db="EMBL/GenBank/DDBJ databases">
        <title>Deep-cultivation of Planctomycetes and their phenomic and genomic characterization uncovers novel biology.</title>
        <authorList>
            <person name="Wiegand S."/>
            <person name="Jogler M."/>
            <person name="Boedeker C."/>
            <person name="Pinto D."/>
            <person name="Vollmers J."/>
            <person name="Rivas-Marin E."/>
            <person name="Kohn T."/>
            <person name="Peeters S.H."/>
            <person name="Heuer A."/>
            <person name="Rast P."/>
            <person name="Oberbeckmann S."/>
            <person name="Bunk B."/>
            <person name="Jeske O."/>
            <person name="Meyerdierks A."/>
            <person name="Storesund J.E."/>
            <person name="Kallscheuer N."/>
            <person name="Luecker S."/>
            <person name="Lage O.M."/>
            <person name="Pohl T."/>
            <person name="Merkel B.J."/>
            <person name="Hornburger P."/>
            <person name="Mueller R.-W."/>
            <person name="Bruemmer F."/>
            <person name="Labrenz M."/>
            <person name="Spormann A.M."/>
            <person name="Op den Camp H."/>
            <person name="Overmann J."/>
            <person name="Amann R."/>
            <person name="Jetten M.S.M."/>
            <person name="Mascher T."/>
            <person name="Medema M.H."/>
            <person name="Devos D.P."/>
            <person name="Kaster A.-K."/>
            <person name="Ovreas L."/>
            <person name="Rohde M."/>
            <person name="Galperin M.Y."/>
            <person name="Jogler C."/>
        </authorList>
    </citation>
    <scope>NUCLEOTIDE SEQUENCE [LARGE SCALE GENOMIC DNA]</scope>
    <source>
        <strain evidence="2 3">CA12</strain>
    </source>
</reference>